<organism evidence="1 2">
    <name type="scientific">Auraticoccus monumenti</name>
    <dbReference type="NCBI Taxonomy" id="675864"/>
    <lineage>
        <taxon>Bacteria</taxon>
        <taxon>Bacillati</taxon>
        <taxon>Actinomycetota</taxon>
        <taxon>Actinomycetes</taxon>
        <taxon>Propionibacteriales</taxon>
        <taxon>Propionibacteriaceae</taxon>
        <taxon>Auraticoccus</taxon>
    </lineage>
</organism>
<keyword evidence="2" id="KW-1185">Reference proteome</keyword>
<name>A0A1G6SCS7_9ACTN</name>
<accession>A0A1G6SCS7</accession>
<dbReference type="Proteomes" id="UP000198546">
    <property type="component" value="Chromosome i"/>
</dbReference>
<sequence length="111" mass="11263">MSTSSHDRAEIADAARSVTTTATAAAGDRATLQLALSTATGSFGSGEVDQAFLSAYAGPARRVLENQVQVATQLEAVANRLGVMGGIYTQVEDEAVRAAGTVPSQGPEPVA</sequence>
<gene>
    <name evidence="1" type="ORF">SAMN04489747_0291</name>
</gene>
<dbReference type="STRING" id="675864.SAMN04489747_0291"/>
<evidence type="ECO:0008006" key="3">
    <source>
        <dbReference type="Google" id="ProtNLM"/>
    </source>
</evidence>
<evidence type="ECO:0000313" key="2">
    <source>
        <dbReference type="Proteomes" id="UP000198546"/>
    </source>
</evidence>
<proteinExistence type="predicted"/>
<protein>
    <recommendedName>
        <fullName evidence="3">Excreted virulence factor EspC, type VII ESX diderm</fullName>
    </recommendedName>
</protein>
<evidence type="ECO:0000313" key="1">
    <source>
        <dbReference type="EMBL" id="SDD14710.1"/>
    </source>
</evidence>
<dbReference type="RefSeq" id="WP_090589927.1">
    <property type="nucleotide sequence ID" value="NZ_LT629688.1"/>
</dbReference>
<dbReference type="AlphaFoldDB" id="A0A1G6SCS7"/>
<dbReference type="EMBL" id="LT629688">
    <property type="protein sequence ID" value="SDD14710.1"/>
    <property type="molecule type" value="Genomic_DNA"/>
</dbReference>
<dbReference type="Gene3D" id="1.10.287.1060">
    <property type="entry name" value="ESAT-6-like"/>
    <property type="match status" value="1"/>
</dbReference>
<reference evidence="1 2" key="1">
    <citation type="submission" date="2016-10" db="EMBL/GenBank/DDBJ databases">
        <authorList>
            <person name="de Groot N.N."/>
        </authorList>
    </citation>
    <scope>NUCLEOTIDE SEQUENCE [LARGE SCALE GENOMIC DNA]</scope>
    <source>
        <strain evidence="1 2">MON 2.2</strain>
    </source>
</reference>